<dbReference type="PANTHER" id="PTHR38444">
    <property type="entry name" value="ENTEROBACTIN BIOSYNTHESIS PROTEIN YBDZ"/>
    <property type="match status" value="1"/>
</dbReference>
<dbReference type="PANTHER" id="PTHR38444:SF1">
    <property type="entry name" value="ENTEROBACTIN BIOSYNTHESIS PROTEIN YBDZ"/>
    <property type="match status" value="1"/>
</dbReference>
<dbReference type="SMART" id="SM00923">
    <property type="entry name" value="MbtH"/>
    <property type="match status" value="1"/>
</dbReference>
<dbReference type="Gene3D" id="3.90.820.10">
    <property type="entry name" value="Structural Genomics, Unknown Function 30-nov-00 1gh9 Mol_id"/>
    <property type="match status" value="1"/>
</dbReference>
<gene>
    <name evidence="2" type="ORF">ACFORO_08610</name>
</gene>
<feature type="domain" description="MbtH-like" evidence="1">
    <location>
        <begin position="3"/>
        <end position="53"/>
    </location>
</feature>
<dbReference type="InterPro" id="IPR005153">
    <property type="entry name" value="MbtH-like_dom"/>
</dbReference>
<dbReference type="Proteomes" id="UP001595764">
    <property type="component" value="Unassembled WGS sequence"/>
</dbReference>
<organism evidence="2 3">
    <name type="scientific">Amycolatopsis halotolerans</name>
    <dbReference type="NCBI Taxonomy" id="330083"/>
    <lineage>
        <taxon>Bacteria</taxon>
        <taxon>Bacillati</taxon>
        <taxon>Actinomycetota</taxon>
        <taxon>Actinomycetes</taxon>
        <taxon>Pseudonocardiales</taxon>
        <taxon>Pseudonocardiaceae</taxon>
        <taxon>Amycolatopsis</taxon>
    </lineage>
</organism>
<evidence type="ECO:0000259" key="1">
    <source>
        <dbReference type="SMART" id="SM00923"/>
    </source>
</evidence>
<sequence length="70" mass="8081">MTNPFESADESYLVLVNHENQHSLWPAFADIPDGWTAAFGPDFRLACLEFVERNWTDITPRSLLDEETPR</sequence>
<name>A0ABV7QAQ0_9PSEU</name>
<evidence type="ECO:0000313" key="2">
    <source>
        <dbReference type="EMBL" id="MFC3510221.1"/>
    </source>
</evidence>
<comment type="caution">
    <text evidence="2">The sequence shown here is derived from an EMBL/GenBank/DDBJ whole genome shotgun (WGS) entry which is preliminary data.</text>
</comment>
<dbReference type="InterPro" id="IPR037407">
    <property type="entry name" value="MLP_fam"/>
</dbReference>
<dbReference type="Pfam" id="PF03621">
    <property type="entry name" value="MbtH"/>
    <property type="match status" value="1"/>
</dbReference>
<proteinExistence type="predicted"/>
<dbReference type="SUPFAM" id="SSF160582">
    <property type="entry name" value="MbtH-like"/>
    <property type="match status" value="1"/>
</dbReference>
<accession>A0ABV7QAQ0</accession>
<dbReference type="InterPro" id="IPR038020">
    <property type="entry name" value="MbtH-like_sf"/>
</dbReference>
<keyword evidence="3" id="KW-1185">Reference proteome</keyword>
<protein>
    <submittedName>
        <fullName evidence="2">MbtH family protein</fullName>
    </submittedName>
</protein>
<reference evidence="3" key="1">
    <citation type="journal article" date="2019" name="Int. J. Syst. Evol. Microbiol.">
        <title>The Global Catalogue of Microorganisms (GCM) 10K type strain sequencing project: providing services to taxonomists for standard genome sequencing and annotation.</title>
        <authorList>
            <consortium name="The Broad Institute Genomics Platform"/>
            <consortium name="The Broad Institute Genome Sequencing Center for Infectious Disease"/>
            <person name="Wu L."/>
            <person name="Ma J."/>
        </authorList>
    </citation>
    <scope>NUCLEOTIDE SEQUENCE [LARGE SCALE GENOMIC DNA]</scope>
    <source>
        <strain evidence="3">CGMCC 4.7682</strain>
    </source>
</reference>
<dbReference type="EMBL" id="JBHRWI010000012">
    <property type="protein sequence ID" value="MFC3510221.1"/>
    <property type="molecule type" value="Genomic_DNA"/>
</dbReference>
<dbReference type="RefSeq" id="WP_377868197.1">
    <property type="nucleotide sequence ID" value="NZ_JBHMAY010000005.1"/>
</dbReference>
<evidence type="ECO:0000313" key="3">
    <source>
        <dbReference type="Proteomes" id="UP001595764"/>
    </source>
</evidence>